<evidence type="ECO:0000313" key="3">
    <source>
        <dbReference type="EMBL" id="OGM03492.1"/>
    </source>
</evidence>
<dbReference type="STRING" id="1817813.A2008_04385"/>
<keyword evidence="1" id="KW-0175">Coiled coil</keyword>
<feature type="coiled-coil region" evidence="1">
    <location>
        <begin position="193"/>
        <end position="223"/>
    </location>
</feature>
<protein>
    <submittedName>
        <fullName evidence="3">Uncharacterized protein</fullName>
    </submittedName>
</protein>
<gene>
    <name evidence="3" type="ORF">A2008_04385</name>
</gene>
<organism evidence="3 4">
    <name type="scientific">Candidatus Wallbacteria bacterium GWC2_49_35</name>
    <dbReference type="NCBI Taxonomy" id="1817813"/>
    <lineage>
        <taxon>Bacteria</taxon>
        <taxon>Candidatus Walliibacteriota</taxon>
    </lineage>
</organism>
<evidence type="ECO:0000313" key="4">
    <source>
        <dbReference type="Proteomes" id="UP000178735"/>
    </source>
</evidence>
<sequence length="310" mass="33880">MDILTAKGNIESGDMGAMKESVDFLKNEGTSEHIELLKQTKLKLPIYETVLLESIDAAVDAITARGINANQPQSAEPANQTSTIDLTKKPDAQFPETPAEPVNAPGANAAGGAGVEPDTNGYSKPNDFPQNEYLDKVKDIWEKGKSAAIKNATLIKMKSQLNTIKNDKIVQLKHLGETAHGCFIETGCGVAFIDESIANINDVDKKIARKQEDEKEIEESRAEGGFWNVVKSSISKFAGYTKIKLDISILQSNRESKLSALGQLIYDRLGDCEQVIARQTAIGDVLATIKDLDRQREEKESEITEISQSE</sequence>
<dbReference type="AlphaFoldDB" id="A0A1F7WKW6"/>
<proteinExistence type="predicted"/>
<feature type="compositionally biased region" description="Low complexity" evidence="2">
    <location>
        <begin position="99"/>
        <end position="108"/>
    </location>
</feature>
<evidence type="ECO:0000256" key="1">
    <source>
        <dbReference type="SAM" id="Coils"/>
    </source>
</evidence>
<name>A0A1F7WKW6_9BACT</name>
<dbReference type="EMBL" id="MGFH01000164">
    <property type="protein sequence ID" value="OGM03492.1"/>
    <property type="molecule type" value="Genomic_DNA"/>
</dbReference>
<feature type="coiled-coil region" evidence="1">
    <location>
        <begin position="282"/>
        <end position="309"/>
    </location>
</feature>
<feature type="region of interest" description="Disordered" evidence="2">
    <location>
        <begin position="89"/>
        <end position="129"/>
    </location>
</feature>
<comment type="caution">
    <text evidence="3">The sequence shown here is derived from an EMBL/GenBank/DDBJ whole genome shotgun (WGS) entry which is preliminary data.</text>
</comment>
<evidence type="ECO:0000256" key="2">
    <source>
        <dbReference type="SAM" id="MobiDB-lite"/>
    </source>
</evidence>
<reference evidence="3 4" key="1">
    <citation type="journal article" date="2016" name="Nat. Commun.">
        <title>Thousands of microbial genomes shed light on interconnected biogeochemical processes in an aquifer system.</title>
        <authorList>
            <person name="Anantharaman K."/>
            <person name="Brown C.T."/>
            <person name="Hug L.A."/>
            <person name="Sharon I."/>
            <person name="Castelle C.J."/>
            <person name="Probst A.J."/>
            <person name="Thomas B.C."/>
            <person name="Singh A."/>
            <person name="Wilkins M.J."/>
            <person name="Karaoz U."/>
            <person name="Brodie E.L."/>
            <person name="Williams K.H."/>
            <person name="Hubbard S.S."/>
            <person name="Banfield J.F."/>
        </authorList>
    </citation>
    <scope>NUCLEOTIDE SEQUENCE [LARGE SCALE GENOMIC DNA]</scope>
</reference>
<dbReference type="Proteomes" id="UP000178735">
    <property type="component" value="Unassembled WGS sequence"/>
</dbReference>
<accession>A0A1F7WKW6</accession>